<dbReference type="PANTHER" id="PTHR43737">
    <property type="entry name" value="BLL7424 PROTEIN"/>
    <property type="match status" value="1"/>
</dbReference>
<sequence>MIEIELGKHRDCDGITRRDVLRIGALSVLGLTMPDLFRAAYAEKVLTGKTNIKDISCILLWMGGGPSHIDTFDPKPDAPQDIRGPFGAVATNVSGIQIGEHLPKLAKHADKFSIVRSVTSPDGTHETATSYLLTGYPFSRAIEYPGYGAVVAREKGYQNAMPPFVSFGGLQFNHGGGGYMGDQYNPFIINGDPNNPGFTVNDITPPNGIDQTRMERRQLLRTALDDWQRNTETAAPAALTMDEFYQRAYALVTSPAAKKAFNLHEEPDKLRDAYGRNYFGQSCLLARRLVEAGVRFVQVNFGGWDTHQNNFEWLKNNMLPPLDAGYSALLEDLHNRGMLDTTLVLWMGEFGRTPRINSAAGRDHWPNAISVCMGGGGIKTGIVVGKTNERGEAPVDRPVRVEDVAATIYTAFGIDYTKSYMSPQGRPIKINYDGTPIQELL</sequence>
<dbReference type="PANTHER" id="PTHR43737:SF1">
    <property type="entry name" value="DUF1501 DOMAIN-CONTAINING PROTEIN"/>
    <property type="match status" value="1"/>
</dbReference>
<dbReference type="RefSeq" id="WP_016483817.1">
    <property type="nucleotide sequence ID" value="NC_021487.1"/>
</dbReference>
<protein>
    <submittedName>
        <fullName evidence="1">Uncharacterized protein conserved in bacteria</fullName>
    </submittedName>
</protein>
<dbReference type="EMBL" id="HF951689">
    <property type="protein sequence ID" value="CCW36306.1"/>
    <property type="molecule type" value="Genomic_DNA"/>
</dbReference>
<dbReference type="InterPro" id="IPR010869">
    <property type="entry name" value="DUF1501"/>
</dbReference>
<dbReference type="KEGG" id="ccz:CCALI_02509"/>
<dbReference type="SUPFAM" id="SSF53649">
    <property type="entry name" value="Alkaline phosphatase-like"/>
    <property type="match status" value="1"/>
</dbReference>
<dbReference type="Gene3D" id="3.40.720.10">
    <property type="entry name" value="Alkaline Phosphatase, subunit A"/>
    <property type="match status" value="1"/>
</dbReference>
<organism evidence="1 2">
    <name type="scientific">Chthonomonas calidirosea (strain DSM 23976 / ICMP 18418 / T49)</name>
    <dbReference type="NCBI Taxonomy" id="1303518"/>
    <lineage>
        <taxon>Bacteria</taxon>
        <taxon>Bacillati</taxon>
        <taxon>Armatimonadota</taxon>
        <taxon>Chthonomonadia</taxon>
        <taxon>Chthonomonadales</taxon>
        <taxon>Chthonomonadaceae</taxon>
        <taxon>Chthonomonas</taxon>
    </lineage>
</organism>
<dbReference type="Pfam" id="PF07394">
    <property type="entry name" value="DUF1501"/>
    <property type="match status" value="1"/>
</dbReference>
<dbReference type="InterPro" id="IPR017850">
    <property type="entry name" value="Alkaline_phosphatase_core_sf"/>
</dbReference>
<reference evidence="2" key="1">
    <citation type="submission" date="2013-03" db="EMBL/GenBank/DDBJ databases">
        <title>Genome sequence of Chthonomonas calidirosea, the first sequenced genome from the Armatimonadetes phylum (formally candidate division OP10).</title>
        <authorList>
            <person name="Lee K.C.Y."/>
            <person name="Morgan X.C."/>
            <person name="Dunfield P.F."/>
            <person name="Tamas I."/>
            <person name="Houghton K.M."/>
            <person name="Vyssotski M."/>
            <person name="Ryan J.L.J."/>
            <person name="Lagutin K."/>
            <person name="McDonald I.R."/>
            <person name="Stott M.B."/>
        </authorList>
    </citation>
    <scope>NUCLEOTIDE SEQUENCE [LARGE SCALE GENOMIC DNA]</scope>
    <source>
        <strain evidence="2">DSM 23976 / ICMP 18418 / T49</strain>
    </source>
</reference>
<proteinExistence type="predicted"/>
<name>S0EX38_CHTCT</name>
<dbReference type="STRING" id="454171.CP488_01581"/>
<dbReference type="PATRIC" id="fig|1303518.3.peg.2608"/>
<dbReference type="HOGENOM" id="CLU_035908_0_0_0"/>
<dbReference type="AlphaFoldDB" id="S0EX38"/>
<evidence type="ECO:0000313" key="2">
    <source>
        <dbReference type="Proteomes" id="UP000014227"/>
    </source>
</evidence>
<evidence type="ECO:0000313" key="1">
    <source>
        <dbReference type="EMBL" id="CCW36306.1"/>
    </source>
</evidence>
<dbReference type="OrthoDB" id="127923at2"/>
<dbReference type="InParanoid" id="S0EX38"/>
<gene>
    <name evidence="1" type="ORF">CCALI_02509</name>
</gene>
<dbReference type="eggNOG" id="COG4102">
    <property type="taxonomic scope" value="Bacteria"/>
</dbReference>
<dbReference type="Proteomes" id="UP000014227">
    <property type="component" value="Chromosome I"/>
</dbReference>
<keyword evidence="2" id="KW-1185">Reference proteome</keyword>
<accession>S0EX38</accession>